<organism evidence="1 2">
    <name type="scientific">candidate division KSB3 bacterium</name>
    <dbReference type="NCBI Taxonomy" id="2044937"/>
    <lineage>
        <taxon>Bacteria</taxon>
        <taxon>candidate division KSB3</taxon>
    </lineage>
</organism>
<proteinExistence type="predicted"/>
<sequence length="108" mass="12501">MRILKKIIDLYFGRMSQEQKEELVDYAVQKFLEDMSPEEKRQLLEKAIPRLVEGIEIKEVLLQLMATMWTSINTDEERSRVLRAMLKMAAGTGGKISGMIPSRLKNML</sequence>
<name>A0A9D5Q4Y2_9BACT</name>
<dbReference type="AlphaFoldDB" id="A0A9D5Q4Y2"/>
<dbReference type="Proteomes" id="UP000649604">
    <property type="component" value="Unassembled WGS sequence"/>
</dbReference>
<protein>
    <submittedName>
        <fullName evidence="1">Uncharacterized protein</fullName>
    </submittedName>
</protein>
<gene>
    <name evidence="1" type="ORF">GF339_04185</name>
</gene>
<comment type="caution">
    <text evidence="1">The sequence shown here is derived from an EMBL/GenBank/DDBJ whole genome shotgun (WGS) entry which is preliminary data.</text>
</comment>
<dbReference type="EMBL" id="WJJP01000130">
    <property type="protein sequence ID" value="MBD3323758.1"/>
    <property type="molecule type" value="Genomic_DNA"/>
</dbReference>
<evidence type="ECO:0000313" key="1">
    <source>
        <dbReference type="EMBL" id="MBD3323758.1"/>
    </source>
</evidence>
<evidence type="ECO:0000313" key="2">
    <source>
        <dbReference type="Proteomes" id="UP000649604"/>
    </source>
</evidence>
<accession>A0A9D5Q4Y2</accession>
<reference evidence="1" key="1">
    <citation type="submission" date="2019-11" db="EMBL/GenBank/DDBJ databases">
        <title>Microbial mats filling the niche in hypersaline microbial mats.</title>
        <authorList>
            <person name="Wong H.L."/>
            <person name="Macleod F.I."/>
            <person name="White R.A. III"/>
            <person name="Burns B.P."/>
        </authorList>
    </citation>
    <scope>NUCLEOTIDE SEQUENCE</scope>
    <source>
        <strain evidence="1">Rbin_158</strain>
    </source>
</reference>